<sequence>MRRKKKQDEVKKGSPEWMNTYGDMVTLLLCFFVLLFSYSTIDAQKFEAIIMSFQGSLGLLDGGKTIDSHQYIKDGSVNDNTTKQKKELEDFKKLEEELQRYLDANGLKDDISVMNESAGILLRFKDNILFDPGRADLKERSKQTLKYISEFLNKEEFKDKFIRVEGHTDNVPINTPRYPSNWELSVSRSSNVVRFLIEETGISPKRISASGYSEYHPIAPNDSPENKSKNRRVDILILRSEIIKDQPVR</sequence>
<gene>
    <name evidence="9" type="primary">motB</name>
    <name evidence="9" type="ORF">CLOTH_03780</name>
</gene>
<dbReference type="InterPro" id="IPR050330">
    <property type="entry name" value="Bact_OuterMem_StrucFunc"/>
</dbReference>
<evidence type="ECO:0000256" key="5">
    <source>
        <dbReference type="ARBA" id="ARBA00022989"/>
    </source>
</evidence>
<dbReference type="GO" id="GO:0005886">
    <property type="term" value="C:plasma membrane"/>
    <property type="evidence" value="ECO:0007669"/>
    <property type="project" value="UniProtKB-SubCell"/>
</dbReference>
<dbReference type="CDD" id="cd07185">
    <property type="entry name" value="OmpA_C-like"/>
    <property type="match status" value="1"/>
</dbReference>
<proteinExistence type="inferred from homology"/>
<keyword evidence="5" id="KW-1133">Transmembrane helix</keyword>
<dbReference type="Proteomes" id="UP000190140">
    <property type="component" value="Unassembled WGS sequence"/>
</dbReference>
<dbReference type="PANTHER" id="PTHR30329:SF21">
    <property type="entry name" value="LIPOPROTEIN YIAD-RELATED"/>
    <property type="match status" value="1"/>
</dbReference>
<feature type="domain" description="OmpA-like" evidence="8">
    <location>
        <begin position="117"/>
        <end position="241"/>
    </location>
</feature>
<evidence type="ECO:0000313" key="10">
    <source>
        <dbReference type="Proteomes" id="UP000190140"/>
    </source>
</evidence>
<dbReference type="SUPFAM" id="SSF103088">
    <property type="entry name" value="OmpA-like"/>
    <property type="match status" value="1"/>
</dbReference>
<keyword evidence="6 7" id="KW-0472">Membrane</keyword>
<evidence type="ECO:0000256" key="6">
    <source>
        <dbReference type="ARBA" id="ARBA00023136"/>
    </source>
</evidence>
<evidence type="ECO:0000256" key="4">
    <source>
        <dbReference type="ARBA" id="ARBA00022692"/>
    </source>
</evidence>
<dbReference type="EMBL" id="MZGW01000001">
    <property type="protein sequence ID" value="OPJ57095.1"/>
    <property type="molecule type" value="Genomic_DNA"/>
</dbReference>
<dbReference type="AlphaFoldDB" id="A0A1V4IBT9"/>
<dbReference type="Pfam" id="PF00691">
    <property type="entry name" value="OmpA"/>
    <property type="match status" value="1"/>
</dbReference>
<dbReference type="PROSITE" id="PS51123">
    <property type="entry name" value="OMPA_2"/>
    <property type="match status" value="1"/>
</dbReference>
<keyword evidence="3" id="KW-1003">Cell membrane</keyword>
<dbReference type="STRING" id="29349.CLOTH_03780"/>
<dbReference type="Gene3D" id="3.30.1330.60">
    <property type="entry name" value="OmpA-like domain"/>
    <property type="match status" value="1"/>
</dbReference>
<reference evidence="9 10" key="1">
    <citation type="submission" date="2017-03" db="EMBL/GenBank/DDBJ databases">
        <title>Genome sequence of Clostridium thermoalcaliphilum DSM 7309.</title>
        <authorList>
            <person name="Poehlein A."/>
            <person name="Daniel R."/>
        </authorList>
    </citation>
    <scope>NUCLEOTIDE SEQUENCE [LARGE SCALE GENOMIC DNA]</scope>
    <source>
        <strain evidence="9 10">DSM 7309</strain>
    </source>
</reference>
<keyword evidence="4" id="KW-0812">Transmembrane</keyword>
<evidence type="ECO:0000256" key="1">
    <source>
        <dbReference type="ARBA" id="ARBA00004162"/>
    </source>
</evidence>
<dbReference type="InterPro" id="IPR006665">
    <property type="entry name" value="OmpA-like"/>
</dbReference>
<evidence type="ECO:0000256" key="7">
    <source>
        <dbReference type="PROSITE-ProRule" id="PRU00473"/>
    </source>
</evidence>
<comment type="subcellular location">
    <subcellularLocation>
        <location evidence="1">Cell membrane</location>
        <topology evidence="1">Single-pass membrane protein</topology>
    </subcellularLocation>
</comment>
<evidence type="ECO:0000313" key="9">
    <source>
        <dbReference type="EMBL" id="OPJ57095.1"/>
    </source>
</evidence>
<organism evidence="9 10">
    <name type="scientific">Alkalithermobacter paradoxus</name>
    <dbReference type="NCBI Taxonomy" id="29349"/>
    <lineage>
        <taxon>Bacteria</taxon>
        <taxon>Bacillati</taxon>
        <taxon>Bacillota</taxon>
        <taxon>Clostridia</taxon>
        <taxon>Peptostreptococcales</taxon>
        <taxon>Tepidibacteraceae</taxon>
        <taxon>Alkalithermobacter</taxon>
    </lineage>
</organism>
<accession>A0A1V4IBT9</accession>
<comment type="caution">
    <text evidence="9">The sequence shown here is derived from an EMBL/GenBank/DDBJ whole genome shotgun (WGS) entry which is preliminary data.</text>
</comment>
<protein>
    <submittedName>
        <fullName evidence="9">Motility protein B</fullName>
    </submittedName>
</protein>
<dbReference type="InterPro" id="IPR036737">
    <property type="entry name" value="OmpA-like_sf"/>
</dbReference>
<dbReference type="OrthoDB" id="9815217at2"/>
<evidence type="ECO:0000256" key="2">
    <source>
        <dbReference type="ARBA" id="ARBA00008914"/>
    </source>
</evidence>
<dbReference type="PANTHER" id="PTHR30329">
    <property type="entry name" value="STATOR ELEMENT OF FLAGELLAR MOTOR COMPLEX"/>
    <property type="match status" value="1"/>
</dbReference>
<dbReference type="InterPro" id="IPR025713">
    <property type="entry name" value="MotB-like_N_dom"/>
</dbReference>
<name>A0A1V4IBT9_9FIRM</name>
<evidence type="ECO:0000259" key="8">
    <source>
        <dbReference type="PROSITE" id="PS51123"/>
    </source>
</evidence>
<dbReference type="RefSeq" id="WP_079410688.1">
    <property type="nucleotide sequence ID" value="NZ_MZGW01000001.1"/>
</dbReference>
<evidence type="ECO:0000256" key="3">
    <source>
        <dbReference type="ARBA" id="ARBA00022475"/>
    </source>
</evidence>
<dbReference type="Pfam" id="PF13677">
    <property type="entry name" value="MotB_plug"/>
    <property type="match status" value="1"/>
</dbReference>
<comment type="similarity">
    <text evidence="2">Belongs to the MotB family.</text>
</comment>
<keyword evidence="10" id="KW-1185">Reference proteome</keyword>